<dbReference type="EMBL" id="DF973329">
    <property type="protein sequence ID" value="GAU26130.1"/>
    <property type="molecule type" value="Genomic_DNA"/>
</dbReference>
<accession>A0A2Z6MRA3</accession>
<keyword evidence="9" id="KW-1185">Reference proteome</keyword>
<comment type="function">
    <text evidence="6">Catalyzes the synthesis of activated sulfate.</text>
</comment>
<dbReference type="PANTHER" id="PTHR11055">
    <property type="entry name" value="BIFUNCTIONAL 3'-PHOSPHOADENOSINE 5'-PHOSPHOSULFATE SYNTHASE"/>
    <property type="match status" value="1"/>
</dbReference>
<evidence type="ECO:0000256" key="3">
    <source>
        <dbReference type="ARBA" id="ARBA00022741"/>
    </source>
</evidence>
<name>A0A2Z6MRA3_TRISU</name>
<dbReference type="Gene3D" id="3.40.50.300">
    <property type="entry name" value="P-loop containing nucleotide triphosphate hydrolases"/>
    <property type="match status" value="1"/>
</dbReference>
<comment type="catalytic activity">
    <reaction evidence="6">
        <text>adenosine 5'-phosphosulfate + ATP = 3'-phosphoadenylyl sulfate + ADP + H(+)</text>
        <dbReference type="Rhea" id="RHEA:24152"/>
        <dbReference type="ChEBI" id="CHEBI:15378"/>
        <dbReference type="ChEBI" id="CHEBI:30616"/>
        <dbReference type="ChEBI" id="CHEBI:58243"/>
        <dbReference type="ChEBI" id="CHEBI:58339"/>
        <dbReference type="ChEBI" id="CHEBI:456216"/>
        <dbReference type="EC" id="2.7.1.25"/>
    </reaction>
</comment>
<dbReference type="InterPro" id="IPR059117">
    <property type="entry name" value="APS_kinase_dom"/>
</dbReference>
<dbReference type="NCBIfam" id="NF003013">
    <property type="entry name" value="PRK03846.1"/>
    <property type="match status" value="1"/>
</dbReference>
<keyword evidence="5 6" id="KW-0067">ATP-binding</keyword>
<dbReference type="InterPro" id="IPR002891">
    <property type="entry name" value="APS"/>
</dbReference>
<keyword evidence="3 6" id="KW-0547">Nucleotide-binding</keyword>
<keyword evidence="2 6" id="KW-0808">Transferase</keyword>
<evidence type="ECO:0000259" key="7">
    <source>
        <dbReference type="Pfam" id="PF01583"/>
    </source>
</evidence>
<dbReference type="GO" id="GO:0070814">
    <property type="term" value="P:hydrogen sulfide biosynthetic process"/>
    <property type="evidence" value="ECO:0007669"/>
    <property type="project" value="UniProtKB-UniPathway"/>
</dbReference>
<dbReference type="Proteomes" id="UP000242715">
    <property type="component" value="Unassembled WGS sequence"/>
</dbReference>
<dbReference type="GO" id="GO:0004020">
    <property type="term" value="F:adenylylsulfate kinase activity"/>
    <property type="evidence" value="ECO:0007669"/>
    <property type="project" value="UniProtKB-EC"/>
</dbReference>
<dbReference type="OrthoDB" id="506431at2759"/>
<dbReference type="InterPro" id="IPR027417">
    <property type="entry name" value="P-loop_NTPase"/>
</dbReference>
<gene>
    <name evidence="8" type="ORF">TSUD_225930</name>
</gene>
<dbReference type="SUPFAM" id="SSF52540">
    <property type="entry name" value="P-loop containing nucleoside triphosphate hydrolases"/>
    <property type="match status" value="1"/>
</dbReference>
<organism evidence="8 9">
    <name type="scientific">Trifolium subterraneum</name>
    <name type="common">Subterranean clover</name>
    <dbReference type="NCBI Taxonomy" id="3900"/>
    <lineage>
        <taxon>Eukaryota</taxon>
        <taxon>Viridiplantae</taxon>
        <taxon>Streptophyta</taxon>
        <taxon>Embryophyta</taxon>
        <taxon>Tracheophyta</taxon>
        <taxon>Spermatophyta</taxon>
        <taxon>Magnoliopsida</taxon>
        <taxon>eudicotyledons</taxon>
        <taxon>Gunneridae</taxon>
        <taxon>Pentapetalae</taxon>
        <taxon>rosids</taxon>
        <taxon>fabids</taxon>
        <taxon>Fabales</taxon>
        <taxon>Fabaceae</taxon>
        <taxon>Papilionoideae</taxon>
        <taxon>50 kb inversion clade</taxon>
        <taxon>NPAAA clade</taxon>
        <taxon>Hologalegina</taxon>
        <taxon>IRL clade</taxon>
        <taxon>Trifolieae</taxon>
        <taxon>Trifolium</taxon>
    </lineage>
</organism>
<dbReference type="CDD" id="cd02027">
    <property type="entry name" value="APSK"/>
    <property type="match status" value="1"/>
</dbReference>
<dbReference type="GO" id="GO:0005524">
    <property type="term" value="F:ATP binding"/>
    <property type="evidence" value="ECO:0007669"/>
    <property type="project" value="UniProtKB-KW"/>
</dbReference>
<evidence type="ECO:0000313" key="9">
    <source>
        <dbReference type="Proteomes" id="UP000242715"/>
    </source>
</evidence>
<proteinExistence type="inferred from homology"/>
<dbReference type="GO" id="GO:0000103">
    <property type="term" value="P:sulfate assimilation"/>
    <property type="evidence" value="ECO:0007669"/>
    <property type="project" value="InterPro"/>
</dbReference>
<evidence type="ECO:0000256" key="5">
    <source>
        <dbReference type="ARBA" id="ARBA00022840"/>
    </source>
</evidence>
<dbReference type="Pfam" id="PF01583">
    <property type="entry name" value="APS_kinase"/>
    <property type="match status" value="1"/>
</dbReference>
<dbReference type="NCBIfam" id="TIGR00455">
    <property type="entry name" value="apsK"/>
    <property type="match status" value="1"/>
</dbReference>
<dbReference type="EC" id="2.7.1.25" evidence="1 6"/>
<feature type="non-terminal residue" evidence="8">
    <location>
        <position position="1"/>
    </location>
</feature>
<evidence type="ECO:0000256" key="6">
    <source>
        <dbReference type="RuleBase" id="RU004347"/>
    </source>
</evidence>
<comment type="pathway">
    <text evidence="6">Sulfur metabolism; hydrogen sulfide biosynthesis; sulfite from sulfate: step 2/3.</text>
</comment>
<dbReference type="AlphaFoldDB" id="A0A2Z6MRA3"/>
<dbReference type="UniPathway" id="UPA00140">
    <property type="reaction ID" value="UER00205"/>
</dbReference>
<feature type="domain" description="APS kinase" evidence="7">
    <location>
        <begin position="144"/>
        <end position="283"/>
    </location>
</feature>
<sequence length="314" mass="34600">SEHLALRNSYKTAFSFTHYSLFQSSYFVPNQTVTEFLFPSDMCFVQALCSPCGGGIFQNIECGGNSASEKLRFVNFQFHHGFNAVGLGRCRKSLLKPITAKEDRESIIADDGNGVPKYKGISVNKRNCVKNEPDSSFTNHSAAFSGKSTIACALSRSLHSRGKLTYILDGDNIRHGLNRDLGFKAEDRSENIRRIGEVAKLLADAGIICIASLISPYQKDRDACRALLPKGDFIEVFLDVPLAVCEARDPKGLYKLARAGMIKGFTGIDDPYEPPCSCEIVLKQQQQKGSDCMSPNNAAEKVISYLEKNGYLRA</sequence>
<protein>
    <recommendedName>
        <fullName evidence="1 6">Adenylyl-sulfate kinase</fullName>
        <ecNumber evidence="1 6">2.7.1.25</ecNumber>
    </recommendedName>
</protein>
<dbReference type="PANTHER" id="PTHR11055:SF76">
    <property type="entry name" value="ADENYLYL-SULFATE KINASE"/>
    <property type="match status" value="1"/>
</dbReference>
<evidence type="ECO:0000256" key="4">
    <source>
        <dbReference type="ARBA" id="ARBA00022777"/>
    </source>
</evidence>
<evidence type="ECO:0000313" key="8">
    <source>
        <dbReference type="EMBL" id="GAU26130.1"/>
    </source>
</evidence>
<evidence type="ECO:0000256" key="1">
    <source>
        <dbReference type="ARBA" id="ARBA00012121"/>
    </source>
</evidence>
<keyword evidence="4 6" id="KW-0418">Kinase</keyword>
<evidence type="ECO:0000256" key="2">
    <source>
        <dbReference type="ARBA" id="ARBA00022679"/>
    </source>
</evidence>
<comment type="similarity">
    <text evidence="6">Belongs to the APS kinase family.</text>
</comment>
<dbReference type="HAMAP" id="MF_00065">
    <property type="entry name" value="Adenylyl_sulf_kinase"/>
    <property type="match status" value="1"/>
</dbReference>
<reference evidence="9" key="1">
    <citation type="journal article" date="2017" name="Front. Plant Sci.">
        <title>Climate Clever Clovers: New Paradigm to Reduce the Environmental Footprint of Ruminants by Breeding Low Methanogenic Forages Utilizing Haplotype Variation.</title>
        <authorList>
            <person name="Kaur P."/>
            <person name="Appels R."/>
            <person name="Bayer P.E."/>
            <person name="Keeble-Gagnere G."/>
            <person name="Wang J."/>
            <person name="Hirakawa H."/>
            <person name="Shirasawa K."/>
            <person name="Vercoe P."/>
            <person name="Stefanova K."/>
            <person name="Durmic Z."/>
            <person name="Nichols P."/>
            <person name="Revell C."/>
            <person name="Isobe S.N."/>
            <person name="Edwards D."/>
            <person name="Erskine W."/>
        </authorList>
    </citation>
    <scope>NUCLEOTIDE SEQUENCE [LARGE SCALE GENOMIC DNA]</scope>
    <source>
        <strain evidence="9">cv. Daliak</strain>
    </source>
</reference>